<feature type="compositionally biased region" description="Basic and acidic residues" evidence="1">
    <location>
        <begin position="7"/>
        <end position="19"/>
    </location>
</feature>
<reference evidence="2 3" key="1">
    <citation type="journal article" date="2024" name="Chem. Sci.">
        <title>Discovery of megapolipeptins by genome mining of a Burkholderiales bacteria collection.</title>
        <authorList>
            <person name="Paulo B.S."/>
            <person name="Recchia M.J.J."/>
            <person name="Lee S."/>
            <person name="Fergusson C.H."/>
            <person name="Romanowski S.B."/>
            <person name="Hernandez A."/>
            <person name="Krull N."/>
            <person name="Liu D.Y."/>
            <person name="Cavanagh H."/>
            <person name="Bos A."/>
            <person name="Gray C.A."/>
            <person name="Murphy B.T."/>
            <person name="Linington R.G."/>
            <person name="Eustaquio A.S."/>
        </authorList>
    </citation>
    <scope>NUCLEOTIDE SEQUENCE [LARGE SCALE GENOMIC DNA]</scope>
    <source>
        <strain evidence="2 3">RL21-008-BIB-A</strain>
    </source>
</reference>
<organism evidence="2 3">
    <name type="scientific">Herbaspirillum lusitanum</name>
    <dbReference type="NCBI Taxonomy" id="213312"/>
    <lineage>
        <taxon>Bacteria</taxon>
        <taxon>Pseudomonadati</taxon>
        <taxon>Pseudomonadota</taxon>
        <taxon>Betaproteobacteria</taxon>
        <taxon>Burkholderiales</taxon>
        <taxon>Oxalobacteraceae</taxon>
        <taxon>Herbaspirillum</taxon>
    </lineage>
</organism>
<sequence>MSASHTKPQEKSADKKPVKYDTPSEVALDEANEMSFPNSDPVASSNITRIKKAPEMADAKHDHQNSHRAHAGTKSGSK</sequence>
<keyword evidence="3" id="KW-1185">Reference proteome</keyword>
<feature type="compositionally biased region" description="Basic and acidic residues" evidence="1">
    <location>
        <begin position="52"/>
        <end position="65"/>
    </location>
</feature>
<comment type="caution">
    <text evidence="2">The sequence shown here is derived from an EMBL/GenBank/DDBJ whole genome shotgun (WGS) entry which is preliminary data.</text>
</comment>
<protein>
    <submittedName>
        <fullName evidence="2">Uncharacterized protein</fullName>
    </submittedName>
</protein>
<feature type="region of interest" description="Disordered" evidence="1">
    <location>
        <begin position="1"/>
        <end position="78"/>
    </location>
</feature>
<dbReference type="Proteomes" id="UP001629246">
    <property type="component" value="Unassembled WGS sequence"/>
</dbReference>
<feature type="compositionally biased region" description="Basic residues" evidence="1">
    <location>
        <begin position="66"/>
        <end position="78"/>
    </location>
</feature>
<dbReference type="EMBL" id="JAQQFM010000005">
    <property type="protein sequence ID" value="MFL9925260.1"/>
    <property type="molecule type" value="Genomic_DNA"/>
</dbReference>
<evidence type="ECO:0000313" key="2">
    <source>
        <dbReference type="EMBL" id="MFL9925260.1"/>
    </source>
</evidence>
<gene>
    <name evidence="2" type="ORF">PQR62_13370</name>
</gene>
<feature type="compositionally biased region" description="Polar residues" evidence="1">
    <location>
        <begin position="35"/>
        <end position="48"/>
    </location>
</feature>
<evidence type="ECO:0000313" key="3">
    <source>
        <dbReference type="Proteomes" id="UP001629246"/>
    </source>
</evidence>
<name>A0ABW9AB88_9BURK</name>
<accession>A0ABW9AB88</accession>
<evidence type="ECO:0000256" key="1">
    <source>
        <dbReference type="SAM" id="MobiDB-lite"/>
    </source>
</evidence>
<dbReference type="RefSeq" id="WP_408158435.1">
    <property type="nucleotide sequence ID" value="NZ_JAQQFM010000005.1"/>
</dbReference>
<proteinExistence type="predicted"/>